<sequence>MLPTRELAQQVEEVARDYCKAMNLGLTCLFGGAAKAVQAGNLRRGIDICVATPGRLLDFIQDGTTNMNRVSYLVLDEADRMLDMGFEPQIRKIVSQVRPDRQTLMFSATWPREVRNLASDFQKDAVYLNVGSLELSANHNIRQVIEVIEERSKKGRLIEILTHIGQQAECKTIVFVETKRKADSLTYEMRMDGWPVKCIHGDKSQSERDWVLNEFREGKTLILLATDVAARGLDVSDIRYVVNFDYPKNSEDYVHRIGRTARRDTKFGTSFTFFNPEHAPKARDLIKVLEEAKQDVPEQLSNLANNGYSRYGGGGGGYDGGQFYSGGRY</sequence>
<dbReference type="GO" id="GO:0005524">
    <property type="term" value="F:ATP binding"/>
    <property type="evidence" value="ECO:0007669"/>
    <property type="project" value="UniProtKB-KW"/>
</dbReference>
<protein>
    <recommendedName>
        <fullName evidence="1">RNA helicase</fullName>
        <ecNumber evidence="1">3.6.4.13</ecNumber>
    </recommendedName>
</protein>
<name>A0A915DYV6_9BILA</name>
<dbReference type="WBParaSite" id="jg24638">
    <property type="protein sequence ID" value="jg24638"/>
    <property type="gene ID" value="jg24638"/>
</dbReference>
<evidence type="ECO:0000259" key="7">
    <source>
        <dbReference type="PROSITE" id="PS51192"/>
    </source>
</evidence>
<dbReference type="GO" id="GO:0003724">
    <property type="term" value="F:RNA helicase activity"/>
    <property type="evidence" value="ECO:0007669"/>
    <property type="project" value="UniProtKB-EC"/>
</dbReference>
<dbReference type="CDD" id="cd18787">
    <property type="entry name" value="SF2_C_DEAD"/>
    <property type="match status" value="1"/>
</dbReference>
<feature type="domain" description="Helicase C-terminal" evidence="8">
    <location>
        <begin position="140"/>
        <end position="304"/>
    </location>
</feature>
<dbReference type="GO" id="GO:0043186">
    <property type="term" value="C:P granule"/>
    <property type="evidence" value="ECO:0007669"/>
    <property type="project" value="UniProtKB-ARBA"/>
</dbReference>
<keyword evidence="3 6" id="KW-0378">Hydrolase</keyword>
<dbReference type="InterPro" id="IPR011545">
    <property type="entry name" value="DEAD/DEAH_box_helicase_dom"/>
</dbReference>
<evidence type="ECO:0000313" key="9">
    <source>
        <dbReference type="Proteomes" id="UP000887574"/>
    </source>
</evidence>
<dbReference type="PANTHER" id="PTHR47958">
    <property type="entry name" value="ATP-DEPENDENT RNA HELICASE DBP3"/>
    <property type="match status" value="1"/>
</dbReference>
<evidence type="ECO:0000256" key="3">
    <source>
        <dbReference type="ARBA" id="ARBA00022801"/>
    </source>
</evidence>
<dbReference type="Gene3D" id="3.40.50.300">
    <property type="entry name" value="P-loop containing nucleotide triphosphate hydrolases"/>
    <property type="match status" value="2"/>
</dbReference>
<keyword evidence="9" id="KW-1185">Reference proteome</keyword>
<dbReference type="InterPro" id="IPR027417">
    <property type="entry name" value="P-loop_NTPase"/>
</dbReference>
<evidence type="ECO:0000256" key="4">
    <source>
        <dbReference type="ARBA" id="ARBA00022806"/>
    </source>
</evidence>
<evidence type="ECO:0000313" key="10">
    <source>
        <dbReference type="WBParaSite" id="jg24638"/>
    </source>
</evidence>
<dbReference type="InterPro" id="IPR000629">
    <property type="entry name" value="RNA-helicase_DEAD-box_CS"/>
</dbReference>
<dbReference type="SUPFAM" id="SSF52540">
    <property type="entry name" value="P-loop containing nucleoside triphosphate hydrolases"/>
    <property type="match status" value="1"/>
</dbReference>
<dbReference type="EC" id="3.6.4.13" evidence="1"/>
<keyword evidence="5 6" id="KW-0067">ATP-binding</keyword>
<dbReference type="InterPro" id="IPR014001">
    <property type="entry name" value="Helicase_ATP-bd"/>
</dbReference>
<comment type="similarity">
    <text evidence="6">Belongs to the DEAD box helicase family.</text>
</comment>
<dbReference type="PROSITE" id="PS00039">
    <property type="entry name" value="DEAD_ATP_HELICASE"/>
    <property type="match status" value="1"/>
</dbReference>
<evidence type="ECO:0000256" key="6">
    <source>
        <dbReference type="RuleBase" id="RU000492"/>
    </source>
</evidence>
<dbReference type="PROSITE" id="PS51192">
    <property type="entry name" value="HELICASE_ATP_BIND_1"/>
    <property type="match status" value="1"/>
</dbReference>
<keyword evidence="2 6" id="KW-0547">Nucleotide-binding</keyword>
<keyword evidence="4 6" id="KW-0347">Helicase</keyword>
<evidence type="ECO:0000256" key="2">
    <source>
        <dbReference type="ARBA" id="ARBA00022741"/>
    </source>
</evidence>
<reference evidence="10" key="1">
    <citation type="submission" date="2022-11" db="UniProtKB">
        <authorList>
            <consortium name="WormBaseParasite"/>
        </authorList>
    </citation>
    <scope>IDENTIFICATION</scope>
</reference>
<dbReference type="GO" id="GO:0016787">
    <property type="term" value="F:hydrolase activity"/>
    <property type="evidence" value="ECO:0007669"/>
    <property type="project" value="UniProtKB-KW"/>
</dbReference>
<accession>A0A915DYV6</accession>
<feature type="domain" description="Helicase ATP-binding" evidence="7">
    <location>
        <begin position="1"/>
        <end position="128"/>
    </location>
</feature>
<evidence type="ECO:0000256" key="1">
    <source>
        <dbReference type="ARBA" id="ARBA00012552"/>
    </source>
</evidence>
<dbReference type="SMART" id="SM00487">
    <property type="entry name" value="DEXDc"/>
    <property type="match status" value="1"/>
</dbReference>
<dbReference type="InterPro" id="IPR001650">
    <property type="entry name" value="Helicase_C-like"/>
</dbReference>
<dbReference type="FunFam" id="3.40.50.300:FF:000008">
    <property type="entry name" value="ATP-dependent RNA helicase RhlB"/>
    <property type="match status" value="1"/>
</dbReference>
<dbReference type="Pfam" id="PF00270">
    <property type="entry name" value="DEAD"/>
    <property type="match status" value="1"/>
</dbReference>
<evidence type="ECO:0000256" key="5">
    <source>
        <dbReference type="ARBA" id="ARBA00022840"/>
    </source>
</evidence>
<evidence type="ECO:0000259" key="8">
    <source>
        <dbReference type="PROSITE" id="PS51194"/>
    </source>
</evidence>
<dbReference type="Proteomes" id="UP000887574">
    <property type="component" value="Unplaced"/>
</dbReference>
<dbReference type="SMART" id="SM00490">
    <property type="entry name" value="HELICc"/>
    <property type="match status" value="1"/>
</dbReference>
<proteinExistence type="inferred from homology"/>
<dbReference type="Pfam" id="PF00271">
    <property type="entry name" value="Helicase_C"/>
    <property type="match status" value="1"/>
</dbReference>
<dbReference type="AlphaFoldDB" id="A0A915DYV6"/>
<organism evidence="9 10">
    <name type="scientific">Ditylenchus dipsaci</name>
    <dbReference type="NCBI Taxonomy" id="166011"/>
    <lineage>
        <taxon>Eukaryota</taxon>
        <taxon>Metazoa</taxon>
        <taxon>Ecdysozoa</taxon>
        <taxon>Nematoda</taxon>
        <taxon>Chromadorea</taxon>
        <taxon>Rhabditida</taxon>
        <taxon>Tylenchina</taxon>
        <taxon>Tylenchomorpha</taxon>
        <taxon>Sphaerularioidea</taxon>
        <taxon>Anguinidae</taxon>
        <taxon>Anguininae</taxon>
        <taxon>Ditylenchus</taxon>
    </lineage>
</organism>
<dbReference type="PROSITE" id="PS51194">
    <property type="entry name" value="HELICASE_CTER"/>
    <property type="match status" value="1"/>
</dbReference>
<dbReference type="GO" id="GO:0003676">
    <property type="term" value="F:nucleic acid binding"/>
    <property type="evidence" value="ECO:0007669"/>
    <property type="project" value="InterPro"/>
</dbReference>